<reference evidence="1" key="1">
    <citation type="submission" date="2018-05" db="EMBL/GenBank/DDBJ databases">
        <authorList>
            <person name="Lanie J.A."/>
            <person name="Ng W.-L."/>
            <person name="Kazmierczak K.M."/>
            <person name="Andrzejewski T.M."/>
            <person name="Davidsen T.M."/>
            <person name="Wayne K.J."/>
            <person name="Tettelin H."/>
            <person name="Glass J.I."/>
            <person name="Rusch D."/>
            <person name="Podicherti R."/>
            <person name="Tsui H.-C.T."/>
            <person name="Winkler M.E."/>
        </authorList>
    </citation>
    <scope>NUCLEOTIDE SEQUENCE</scope>
</reference>
<name>A0A383E1E6_9ZZZZ</name>
<organism evidence="1">
    <name type="scientific">marine metagenome</name>
    <dbReference type="NCBI Taxonomy" id="408172"/>
    <lineage>
        <taxon>unclassified sequences</taxon>
        <taxon>metagenomes</taxon>
        <taxon>ecological metagenomes</taxon>
    </lineage>
</organism>
<evidence type="ECO:0000313" key="1">
    <source>
        <dbReference type="EMBL" id="SVE50399.1"/>
    </source>
</evidence>
<protein>
    <submittedName>
        <fullName evidence="1">Uncharacterized protein</fullName>
    </submittedName>
</protein>
<sequence length="31" mass="3703">MRKLGTNQWSSFEENSEKFSDKLIRQICIDV</sequence>
<gene>
    <name evidence="1" type="ORF">METZ01_LOCUS503253</name>
</gene>
<accession>A0A383E1E6</accession>
<proteinExistence type="predicted"/>
<dbReference type="AlphaFoldDB" id="A0A383E1E6"/>
<dbReference type="EMBL" id="UINC01221880">
    <property type="protein sequence ID" value="SVE50399.1"/>
    <property type="molecule type" value="Genomic_DNA"/>
</dbReference>